<dbReference type="PATRIC" id="fig|1048808.3.peg.1254"/>
<name>G2DCD1_9GAMM</name>
<dbReference type="Proteomes" id="UP000004491">
    <property type="component" value="Unassembled WGS sequence"/>
</dbReference>
<keyword evidence="2" id="KW-1185">Reference proteome</keyword>
<comment type="caution">
    <text evidence="1">The sequence shown here is derived from an EMBL/GenBank/DDBJ whole genome shotgun (WGS) entry which is preliminary data.</text>
</comment>
<sequence length="309" mass="36370">MRNCRRTWHSRFLIQSERRVTMRVSGFTFLRNGVLLGYPFIESIRSVLPICDEFVVAVGQSDDGTRKQIEAIGSDKIRIIDTQWNEAMQDRGYVYAQQKMIAHFNCSGDWAFYLEGDEVLHEDDLDSILASMQRHLDDPQVEALVFDYHHFYGSPEWLAVSPGWYRRAPRIIRNSIRSYSPDGLFFVVMDRNKQGRYPRAALANAPIYHYGHVRSSERMREKINQVSRYWGHQPPKFEGYAIDPQALARFQGTHPAVMVDWLARDAQQSFVPDPDYLPTRRELKHRRAMRLERWFGLELSKKHYKLVRD</sequence>
<accession>G2DCD1</accession>
<gene>
    <name evidence="1" type="ORF">Rifp1Sym_ba00210</name>
</gene>
<dbReference type="EMBL" id="AFOC01000028">
    <property type="protein sequence ID" value="EGV51727.1"/>
    <property type="molecule type" value="Genomic_DNA"/>
</dbReference>
<protein>
    <recommendedName>
        <fullName evidence="3">Glycosyltransferase</fullName>
    </recommendedName>
</protein>
<dbReference type="InterPro" id="IPR029044">
    <property type="entry name" value="Nucleotide-diphossugar_trans"/>
</dbReference>
<organism evidence="1 2">
    <name type="scientific">endosymbiont of Riftia pachyptila</name>
    <name type="common">vent Ph05</name>
    <dbReference type="NCBI Taxonomy" id="1048808"/>
    <lineage>
        <taxon>Bacteria</taxon>
        <taxon>Pseudomonadati</taxon>
        <taxon>Pseudomonadota</taxon>
        <taxon>Gammaproteobacteria</taxon>
        <taxon>sulfur-oxidizing symbionts</taxon>
    </lineage>
</organism>
<evidence type="ECO:0000313" key="1">
    <source>
        <dbReference type="EMBL" id="EGV51727.1"/>
    </source>
</evidence>
<dbReference type="SUPFAM" id="SSF53448">
    <property type="entry name" value="Nucleotide-diphospho-sugar transferases"/>
    <property type="match status" value="1"/>
</dbReference>
<dbReference type="Gene3D" id="3.90.550.10">
    <property type="entry name" value="Spore Coat Polysaccharide Biosynthesis Protein SpsA, Chain A"/>
    <property type="match status" value="1"/>
</dbReference>
<evidence type="ECO:0008006" key="3">
    <source>
        <dbReference type="Google" id="ProtNLM"/>
    </source>
</evidence>
<dbReference type="AlphaFoldDB" id="G2DCD1"/>
<evidence type="ECO:0000313" key="2">
    <source>
        <dbReference type="Proteomes" id="UP000004491"/>
    </source>
</evidence>
<reference evidence="1" key="1">
    <citation type="journal article" date="2011" name="ISME J.">
        <title>The endosymbionts of the deep-sea tubeworms Riftia pachyptila and Tevnia jerichonana share an identical physiology as revealed by proteogenomic analyses.</title>
        <authorList>
            <person name="Gardebrecht A."/>
            <person name="Markert S."/>
            <person name="Felbeck H."/>
            <person name="Thuermer A."/>
            <person name="Albrecht D."/>
            <person name="Wollherr A."/>
            <person name="Kabisch J."/>
            <person name="Lehmann R."/>
            <person name="Daniel R."/>
            <person name="Liesegang H."/>
            <person name="Hecker M."/>
            <person name="Sievert S.M."/>
            <person name="Schweder T."/>
        </authorList>
    </citation>
    <scope>NUCLEOTIDE SEQUENCE [LARGE SCALE GENOMIC DNA]</scope>
</reference>
<proteinExistence type="predicted"/>